<sequence>MKDAFYSQGITNPTAKQKDEILQRVRVRQLIVIAFNSVRRTNSTTKEIPNYEDYQLASLERWFTKARRSLLVKQESSYPSRKSLKIPKDTSTDPKDEVVLDTPDNSTATMPQMSLDIEDRDVNSQPISSQSSDALRVLLHQNGGLNPSQDVLQLWARLLGIDYDSVVSFVEAEVNKLVSEALTCLHEPQETMVVNEPEQYQAMDAPHQVLVNTSPMSESELVNYQGLKAGSEPRFWHSSTEEDFCGDFESYGPMVEEFFSVHDLNLHYDYSGPLLQPIESGV</sequence>
<dbReference type="Proteomes" id="UP001383192">
    <property type="component" value="Unassembled WGS sequence"/>
</dbReference>
<dbReference type="AlphaFoldDB" id="A0AAW0CCV3"/>
<name>A0AAW0CCV3_9AGAR</name>
<keyword evidence="3" id="KW-1185">Reference proteome</keyword>
<feature type="compositionally biased region" description="Basic and acidic residues" evidence="1">
    <location>
        <begin position="86"/>
        <end position="98"/>
    </location>
</feature>
<feature type="region of interest" description="Disordered" evidence="1">
    <location>
        <begin position="81"/>
        <end position="109"/>
    </location>
</feature>
<protein>
    <submittedName>
        <fullName evidence="2">Uncharacterized protein</fullName>
    </submittedName>
</protein>
<evidence type="ECO:0000313" key="2">
    <source>
        <dbReference type="EMBL" id="KAK7036500.1"/>
    </source>
</evidence>
<reference evidence="2 3" key="1">
    <citation type="submission" date="2024-01" db="EMBL/GenBank/DDBJ databases">
        <title>A draft genome for a cacao thread blight-causing isolate of Paramarasmius palmivorus.</title>
        <authorList>
            <person name="Baruah I.K."/>
            <person name="Bukari Y."/>
            <person name="Amoako-Attah I."/>
            <person name="Meinhardt L.W."/>
            <person name="Bailey B.A."/>
            <person name="Cohen S.P."/>
        </authorList>
    </citation>
    <scope>NUCLEOTIDE SEQUENCE [LARGE SCALE GENOMIC DNA]</scope>
    <source>
        <strain evidence="2 3">GH-12</strain>
    </source>
</reference>
<evidence type="ECO:0000256" key="1">
    <source>
        <dbReference type="SAM" id="MobiDB-lite"/>
    </source>
</evidence>
<organism evidence="2 3">
    <name type="scientific">Paramarasmius palmivorus</name>
    <dbReference type="NCBI Taxonomy" id="297713"/>
    <lineage>
        <taxon>Eukaryota</taxon>
        <taxon>Fungi</taxon>
        <taxon>Dikarya</taxon>
        <taxon>Basidiomycota</taxon>
        <taxon>Agaricomycotina</taxon>
        <taxon>Agaricomycetes</taxon>
        <taxon>Agaricomycetidae</taxon>
        <taxon>Agaricales</taxon>
        <taxon>Marasmiineae</taxon>
        <taxon>Marasmiaceae</taxon>
        <taxon>Paramarasmius</taxon>
    </lineage>
</organism>
<proteinExistence type="predicted"/>
<accession>A0AAW0CCV3</accession>
<comment type="caution">
    <text evidence="2">The sequence shown here is derived from an EMBL/GenBank/DDBJ whole genome shotgun (WGS) entry which is preliminary data.</text>
</comment>
<gene>
    <name evidence="2" type="ORF">VNI00_011697</name>
</gene>
<evidence type="ECO:0000313" key="3">
    <source>
        <dbReference type="Proteomes" id="UP001383192"/>
    </source>
</evidence>
<dbReference type="EMBL" id="JAYKXP010000051">
    <property type="protein sequence ID" value="KAK7036500.1"/>
    <property type="molecule type" value="Genomic_DNA"/>
</dbReference>